<name>A0ABU2G1D0_9EURY</name>
<dbReference type="Gene3D" id="3.40.630.30">
    <property type="match status" value="1"/>
</dbReference>
<dbReference type="PANTHER" id="PTHR43877">
    <property type="entry name" value="AMINOALKYLPHOSPHONATE N-ACETYLTRANSFERASE-RELATED-RELATED"/>
    <property type="match status" value="1"/>
</dbReference>
<dbReference type="Proteomes" id="UP001254813">
    <property type="component" value="Unassembled WGS sequence"/>
</dbReference>
<keyword evidence="1" id="KW-0808">Transferase</keyword>
<dbReference type="PANTHER" id="PTHR43877:SF1">
    <property type="entry name" value="ACETYLTRANSFERASE"/>
    <property type="match status" value="1"/>
</dbReference>
<dbReference type="Pfam" id="PF00583">
    <property type="entry name" value="Acetyltransf_1"/>
    <property type="match status" value="1"/>
</dbReference>
<dbReference type="EMBL" id="JAMQOQ010000002">
    <property type="protein sequence ID" value="MDS0294054.1"/>
    <property type="molecule type" value="Genomic_DNA"/>
</dbReference>
<organism evidence="4 5">
    <name type="scientific">Halogeometricum luteum</name>
    <dbReference type="NCBI Taxonomy" id="2950537"/>
    <lineage>
        <taxon>Archaea</taxon>
        <taxon>Methanobacteriati</taxon>
        <taxon>Methanobacteriota</taxon>
        <taxon>Stenosarchaea group</taxon>
        <taxon>Halobacteria</taxon>
        <taxon>Halobacteriales</taxon>
        <taxon>Haloferacaceae</taxon>
        <taxon>Halogeometricum</taxon>
    </lineage>
</organism>
<evidence type="ECO:0000256" key="2">
    <source>
        <dbReference type="ARBA" id="ARBA00023315"/>
    </source>
</evidence>
<dbReference type="InterPro" id="IPR016181">
    <property type="entry name" value="Acyl_CoA_acyltransferase"/>
</dbReference>
<accession>A0ABU2G1D0</accession>
<reference evidence="4 5" key="1">
    <citation type="submission" date="2022-06" db="EMBL/GenBank/DDBJ databases">
        <title>Halogeometricum sp. a new haloarchaeum isolate from saline soil.</title>
        <authorList>
            <person name="Strakova D."/>
            <person name="Galisteo C."/>
            <person name="Sanchez-Porro C."/>
            <person name="Ventosa A."/>
        </authorList>
    </citation>
    <scope>NUCLEOTIDE SEQUENCE [LARGE SCALE GENOMIC DNA]</scope>
    <source>
        <strain evidence="5">S3BR25-2</strain>
    </source>
</reference>
<proteinExistence type="predicted"/>
<dbReference type="CDD" id="cd04301">
    <property type="entry name" value="NAT_SF"/>
    <property type="match status" value="1"/>
</dbReference>
<protein>
    <submittedName>
        <fullName evidence="4">GNAT family N-acetyltransferase</fullName>
    </submittedName>
</protein>
<sequence length="202" mass="22984">MPPLWRLTRTGPARRLYETSKRAGITGTRMYQYVADPTDGRGADGDVDGVRFEVRRPEEAGEEYDAFAELLPEERVLCALDGGEIAGYLFVSVDAAHRVHPLEETLRFDGAYVRRVFVRPDRRNRGIATALVSRARDWARERDAAAVHALVALDNAPSRWTFEANGFEPRHEHVYYRLFCLSRRSIDPLEPERSAREPGVDI</sequence>
<evidence type="ECO:0000259" key="3">
    <source>
        <dbReference type="PROSITE" id="PS51186"/>
    </source>
</evidence>
<evidence type="ECO:0000256" key="1">
    <source>
        <dbReference type="ARBA" id="ARBA00022679"/>
    </source>
</evidence>
<keyword evidence="5" id="KW-1185">Reference proteome</keyword>
<feature type="domain" description="N-acetyltransferase" evidence="3">
    <location>
        <begin position="38"/>
        <end position="187"/>
    </location>
</feature>
<dbReference type="SUPFAM" id="SSF55729">
    <property type="entry name" value="Acyl-CoA N-acyltransferases (Nat)"/>
    <property type="match status" value="1"/>
</dbReference>
<dbReference type="InterPro" id="IPR050832">
    <property type="entry name" value="Bact_Acetyltransf"/>
</dbReference>
<keyword evidence="2" id="KW-0012">Acyltransferase</keyword>
<evidence type="ECO:0000313" key="5">
    <source>
        <dbReference type="Proteomes" id="UP001254813"/>
    </source>
</evidence>
<dbReference type="InterPro" id="IPR000182">
    <property type="entry name" value="GNAT_dom"/>
</dbReference>
<gene>
    <name evidence="4" type="ORF">NDI79_07705</name>
</gene>
<comment type="caution">
    <text evidence="4">The sequence shown here is derived from an EMBL/GenBank/DDBJ whole genome shotgun (WGS) entry which is preliminary data.</text>
</comment>
<evidence type="ECO:0000313" key="4">
    <source>
        <dbReference type="EMBL" id="MDS0294054.1"/>
    </source>
</evidence>
<dbReference type="RefSeq" id="WP_310927901.1">
    <property type="nucleotide sequence ID" value="NZ_JAMQOQ010000002.1"/>
</dbReference>
<dbReference type="PROSITE" id="PS51186">
    <property type="entry name" value="GNAT"/>
    <property type="match status" value="1"/>
</dbReference>